<sequence length="48" mass="5317">MEIGSSSVQLNVNEVDVNGQKLNRNNKCGARAVRNRIYDPENGTSCHQ</sequence>
<protein>
    <submittedName>
        <fullName evidence="1">Uncharacterized protein</fullName>
    </submittedName>
</protein>
<evidence type="ECO:0000313" key="1">
    <source>
        <dbReference type="EMBL" id="PNX75426.1"/>
    </source>
</evidence>
<reference evidence="1 2" key="1">
    <citation type="journal article" date="2014" name="Am. J. Bot.">
        <title>Genome assembly and annotation for red clover (Trifolium pratense; Fabaceae).</title>
        <authorList>
            <person name="Istvanek J."/>
            <person name="Jaros M."/>
            <person name="Krenek A."/>
            <person name="Repkova J."/>
        </authorList>
    </citation>
    <scope>NUCLEOTIDE SEQUENCE [LARGE SCALE GENOMIC DNA]</scope>
    <source>
        <strain evidence="2">cv. Tatra</strain>
        <tissue evidence="1">Young leaves</tissue>
    </source>
</reference>
<dbReference type="AlphaFoldDB" id="A0A2K3LA75"/>
<feature type="non-terminal residue" evidence="1">
    <location>
        <position position="48"/>
    </location>
</feature>
<dbReference type="Proteomes" id="UP000236291">
    <property type="component" value="Unassembled WGS sequence"/>
</dbReference>
<evidence type="ECO:0000313" key="2">
    <source>
        <dbReference type="Proteomes" id="UP000236291"/>
    </source>
</evidence>
<accession>A0A2K3LA75</accession>
<dbReference type="ExpressionAtlas" id="A0A2K3LA75">
    <property type="expression patterns" value="baseline"/>
</dbReference>
<dbReference type="EMBL" id="ASHM01029026">
    <property type="protein sequence ID" value="PNX75426.1"/>
    <property type="molecule type" value="Genomic_DNA"/>
</dbReference>
<proteinExistence type="predicted"/>
<name>A0A2K3LA75_TRIPR</name>
<organism evidence="1 2">
    <name type="scientific">Trifolium pratense</name>
    <name type="common">Red clover</name>
    <dbReference type="NCBI Taxonomy" id="57577"/>
    <lineage>
        <taxon>Eukaryota</taxon>
        <taxon>Viridiplantae</taxon>
        <taxon>Streptophyta</taxon>
        <taxon>Embryophyta</taxon>
        <taxon>Tracheophyta</taxon>
        <taxon>Spermatophyta</taxon>
        <taxon>Magnoliopsida</taxon>
        <taxon>eudicotyledons</taxon>
        <taxon>Gunneridae</taxon>
        <taxon>Pentapetalae</taxon>
        <taxon>rosids</taxon>
        <taxon>fabids</taxon>
        <taxon>Fabales</taxon>
        <taxon>Fabaceae</taxon>
        <taxon>Papilionoideae</taxon>
        <taxon>50 kb inversion clade</taxon>
        <taxon>NPAAA clade</taxon>
        <taxon>Hologalegina</taxon>
        <taxon>IRL clade</taxon>
        <taxon>Trifolieae</taxon>
        <taxon>Trifolium</taxon>
    </lineage>
</organism>
<gene>
    <name evidence="1" type="ORF">L195_g031362</name>
</gene>
<reference evidence="1 2" key="2">
    <citation type="journal article" date="2017" name="Front. Plant Sci.">
        <title>Gene Classification and Mining of Molecular Markers Useful in Red Clover (Trifolium pratense) Breeding.</title>
        <authorList>
            <person name="Istvanek J."/>
            <person name="Dluhosova J."/>
            <person name="Dluhos P."/>
            <person name="Patkova L."/>
            <person name="Nedelnik J."/>
            <person name="Repkova J."/>
        </authorList>
    </citation>
    <scope>NUCLEOTIDE SEQUENCE [LARGE SCALE GENOMIC DNA]</scope>
    <source>
        <strain evidence="2">cv. Tatra</strain>
        <tissue evidence="1">Young leaves</tissue>
    </source>
</reference>
<comment type="caution">
    <text evidence="1">The sequence shown here is derived from an EMBL/GenBank/DDBJ whole genome shotgun (WGS) entry which is preliminary data.</text>
</comment>